<organism evidence="11 12">
    <name type="scientific">Protea cynaroides</name>
    <dbReference type="NCBI Taxonomy" id="273540"/>
    <lineage>
        <taxon>Eukaryota</taxon>
        <taxon>Viridiplantae</taxon>
        <taxon>Streptophyta</taxon>
        <taxon>Embryophyta</taxon>
        <taxon>Tracheophyta</taxon>
        <taxon>Spermatophyta</taxon>
        <taxon>Magnoliopsida</taxon>
        <taxon>Proteales</taxon>
        <taxon>Proteaceae</taxon>
        <taxon>Protea</taxon>
    </lineage>
</organism>
<dbReference type="CDD" id="cd20654">
    <property type="entry name" value="CYP82"/>
    <property type="match status" value="1"/>
</dbReference>
<evidence type="ECO:0000256" key="6">
    <source>
        <dbReference type="ARBA" id="ARBA00023002"/>
    </source>
</evidence>
<evidence type="ECO:0000256" key="10">
    <source>
        <dbReference type="RuleBase" id="RU000461"/>
    </source>
</evidence>
<accession>A0A9Q0GY06</accession>
<evidence type="ECO:0000256" key="7">
    <source>
        <dbReference type="ARBA" id="ARBA00023004"/>
    </source>
</evidence>
<dbReference type="SUPFAM" id="SSF48264">
    <property type="entry name" value="Cytochrome P450"/>
    <property type="match status" value="1"/>
</dbReference>
<dbReference type="GO" id="GO:0004497">
    <property type="term" value="F:monooxygenase activity"/>
    <property type="evidence" value="ECO:0007669"/>
    <property type="project" value="UniProtKB-KW"/>
</dbReference>
<dbReference type="FunFam" id="1.10.630.10:FF:000026">
    <property type="entry name" value="Cytochrome P450 82C4"/>
    <property type="match status" value="1"/>
</dbReference>
<dbReference type="PROSITE" id="PS00086">
    <property type="entry name" value="CYTOCHROME_P450"/>
    <property type="match status" value="1"/>
</dbReference>
<dbReference type="AlphaFoldDB" id="A0A9Q0GY06"/>
<proteinExistence type="inferred from homology"/>
<comment type="caution">
    <text evidence="11">The sequence shown here is derived from an EMBL/GenBank/DDBJ whole genome shotgun (WGS) entry which is preliminary data.</text>
</comment>
<dbReference type="GO" id="GO:0005506">
    <property type="term" value="F:iron ion binding"/>
    <property type="evidence" value="ECO:0007669"/>
    <property type="project" value="InterPro"/>
</dbReference>
<dbReference type="Gene3D" id="1.10.630.10">
    <property type="entry name" value="Cytochrome P450"/>
    <property type="match status" value="1"/>
</dbReference>
<evidence type="ECO:0000256" key="4">
    <source>
        <dbReference type="ARBA" id="ARBA00022723"/>
    </source>
</evidence>
<dbReference type="PANTHER" id="PTHR47947:SF1">
    <property type="entry name" value="CYTOCHROME P450 82E3"/>
    <property type="match status" value="1"/>
</dbReference>
<evidence type="ECO:0000313" key="11">
    <source>
        <dbReference type="EMBL" id="KAJ4955620.1"/>
    </source>
</evidence>
<sequence>MDFKIQLQAVALFIALILLYSRWRVKGNRHQSKGRVAPEPSGAWPILGHLHLLNGQVTVHRTFGAMADKYGPAFMLQLGVKRTLVVSSWEMIKDCFTTNDRAFATRPLSAFGKHLGYDYAVMGLAPYGPYWREIRKIATIELLSKTRLEMLKHVRINEVDLGIKELYSLWSENHKGTHLVKVDMTQWFGHLTLNIITKILAGKRYYSNVDARFEDEGQRFRKAISELIHLFGVFIPSDALPYLKWLDLGGYLGAMKCVAKELDSLITNWLEEHRSKAQSGNMEGEVDFIDVMLSIIQVHDKDLKYSHDSDTIIKATILALVSGGSDTTFISLTWALSLLLNNRHVLKKAQDELDSHVGKDRHVEESDIKNLVYLDAIVKETLRLYPVAPLGIPHQAMEDCQVGGYHVPKGTILMANIWKLHRDPRIWLDPDEFKPERFLTKHANVDVRGQQFEFIPFSSGVRFCPGITFAMQILHLTLARLIHGFNLETPSCGPIEMSEGSTSSLSKKNPVEVLIIPRLPSKLYEF</sequence>
<dbReference type="Proteomes" id="UP001141806">
    <property type="component" value="Unassembled WGS sequence"/>
</dbReference>
<dbReference type="GO" id="GO:0016705">
    <property type="term" value="F:oxidoreductase activity, acting on paired donors, with incorporation or reduction of molecular oxygen"/>
    <property type="evidence" value="ECO:0007669"/>
    <property type="project" value="InterPro"/>
</dbReference>
<gene>
    <name evidence="11" type="ORF">NE237_012403</name>
</gene>
<dbReference type="InterPro" id="IPR002401">
    <property type="entry name" value="Cyt_P450_E_grp-I"/>
</dbReference>
<protein>
    <recommendedName>
        <fullName evidence="13">Cytochrome P450</fullName>
    </recommendedName>
</protein>
<evidence type="ECO:0000256" key="8">
    <source>
        <dbReference type="ARBA" id="ARBA00023136"/>
    </source>
</evidence>
<dbReference type="Pfam" id="PF00067">
    <property type="entry name" value="p450"/>
    <property type="match status" value="1"/>
</dbReference>
<comment type="subcellular location">
    <subcellularLocation>
        <location evidence="1">Membrane</location>
        <topology evidence="1">Single-pass membrane protein</topology>
    </subcellularLocation>
</comment>
<evidence type="ECO:0000256" key="9">
    <source>
        <dbReference type="PIRSR" id="PIRSR602401-1"/>
    </source>
</evidence>
<dbReference type="GO" id="GO:0020037">
    <property type="term" value="F:heme binding"/>
    <property type="evidence" value="ECO:0007669"/>
    <property type="project" value="InterPro"/>
</dbReference>
<keyword evidence="6 10" id="KW-0560">Oxidoreductase</keyword>
<evidence type="ECO:0000256" key="1">
    <source>
        <dbReference type="ARBA" id="ARBA00004167"/>
    </source>
</evidence>
<keyword evidence="2 9" id="KW-0349">Heme</keyword>
<dbReference type="InterPro" id="IPR001128">
    <property type="entry name" value="Cyt_P450"/>
</dbReference>
<dbReference type="PRINTS" id="PR00385">
    <property type="entry name" value="P450"/>
</dbReference>
<keyword evidence="7 9" id="KW-0408">Iron</keyword>
<evidence type="ECO:0000256" key="5">
    <source>
        <dbReference type="ARBA" id="ARBA00022989"/>
    </source>
</evidence>
<evidence type="ECO:0000313" key="12">
    <source>
        <dbReference type="Proteomes" id="UP001141806"/>
    </source>
</evidence>
<comment type="similarity">
    <text evidence="10">Belongs to the cytochrome P450 family.</text>
</comment>
<evidence type="ECO:0008006" key="13">
    <source>
        <dbReference type="Google" id="ProtNLM"/>
    </source>
</evidence>
<comment type="cofactor">
    <cofactor evidence="9">
        <name>heme</name>
        <dbReference type="ChEBI" id="CHEBI:30413"/>
    </cofactor>
</comment>
<keyword evidence="12" id="KW-1185">Reference proteome</keyword>
<dbReference type="EMBL" id="JAMYWD010000011">
    <property type="protein sequence ID" value="KAJ4955620.1"/>
    <property type="molecule type" value="Genomic_DNA"/>
</dbReference>
<dbReference type="GO" id="GO:0016020">
    <property type="term" value="C:membrane"/>
    <property type="evidence" value="ECO:0007669"/>
    <property type="project" value="UniProtKB-SubCell"/>
</dbReference>
<keyword evidence="4 9" id="KW-0479">Metal-binding</keyword>
<dbReference type="InterPro" id="IPR036396">
    <property type="entry name" value="Cyt_P450_sf"/>
</dbReference>
<dbReference type="OrthoDB" id="507451at2759"/>
<name>A0A9Q0GY06_9MAGN</name>
<keyword evidence="10" id="KW-0503">Monooxygenase</keyword>
<dbReference type="InterPro" id="IPR050651">
    <property type="entry name" value="Plant_Cytochrome_P450_Monoox"/>
</dbReference>
<feature type="binding site" description="axial binding residue" evidence="9">
    <location>
        <position position="464"/>
    </location>
    <ligand>
        <name>heme</name>
        <dbReference type="ChEBI" id="CHEBI:30413"/>
    </ligand>
    <ligandPart>
        <name>Fe</name>
        <dbReference type="ChEBI" id="CHEBI:18248"/>
    </ligandPart>
</feature>
<dbReference type="InterPro" id="IPR017972">
    <property type="entry name" value="Cyt_P450_CS"/>
</dbReference>
<evidence type="ECO:0000256" key="3">
    <source>
        <dbReference type="ARBA" id="ARBA00022692"/>
    </source>
</evidence>
<keyword evidence="8" id="KW-0472">Membrane</keyword>
<keyword evidence="3" id="KW-0812">Transmembrane</keyword>
<evidence type="ECO:0000256" key="2">
    <source>
        <dbReference type="ARBA" id="ARBA00022617"/>
    </source>
</evidence>
<dbReference type="PRINTS" id="PR00463">
    <property type="entry name" value="EP450I"/>
</dbReference>
<reference evidence="11" key="1">
    <citation type="journal article" date="2023" name="Plant J.">
        <title>The genome of the king protea, Protea cynaroides.</title>
        <authorList>
            <person name="Chang J."/>
            <person name="Duong T.A."/>
            <person name="Schoeman C."/>
            <person name="Ma X."/>
            <person name="Roodt D."/>
            <person name="Barker N."/>
            <person name="Li Z."/>
            <person name="Van de Peer Y."/>
            <person name="Mizrachi E."/>
        </authorList>
    </citation>
    <scope>NUCLEOTIDE SEQUENCE</scope>
    <source>
        <tissue evidence="11">Young leaves</tissue>
    </source>
</reference>
<dbReference type="PANTHER" id="PTHR47947">
    <property type="entry name" value="CYTOCHROME P450 82C3-RELATED"/>
    <property type="match status" value="1"/>
</dbReference>
<keyword evidence="5" id="KW-1133">Transmembrane helix</keyword>